<evidence type="ECO:0000313" key="7">
    <source>
        <dbReference type="Proteomes" id="UP001530400"/>
    </source>
</evidence>
<evidence type="ECO:0000259" key="5">
    <source>
        <dbReference type="PROSITE" id="PS51190"/>
    </source>
</evidence>
<dbReference type="InterPro" id="IPR003151">
    <property type="entry name" value="PIK-rel_kinase_FAT"/>
</dbReference>
<dbReference type="InterPro" id="IPR046807">
    <property type="entry name" value="Tra1_central"/>
</dbReference>
<protein>
    <recommendedName>
        <fullName evidence="8">Non-specific serine/threonine protein kinase</fullName>
    </recommendedName>
</protein>
<dbReference type="PROSITE" id="PS51189">
    <property type="entry name" value="FAT"/>
    <property type="match status" value="1"/>
</dbReference>
<feature type="region of interest" description="Disordered" evidence="2">
    <location>
        <begin position="293"/>
        <end position="347"/>
    </location>
</feature>
<dbReference type="Pfam" id="PF00454">
    <property type="entry name" value="PI3_PI4_kinase"/>
    <property type="match status" value="1"/>
</dbReference>
<comment type="caution">
    <text evidence="6">The sequence shown here is derived from an EMBL/GenBank/DDBJ whole genome shotgun (WGS) entry which is preliminary data.</text>
</comment>
<dbReference type="Pfam" id="PF20175">
    <property type="entry name" value="Tra1_central"/>
    <property type="match status" value="1"/>
</dbReference>
<proteinExistence type="inferred from homology"/>
<evidence type="ECO:0000259" key="4">
    <source>
        <dbReference type="PROSITE" id="PS51189"/>
    </source>
</evidence>
<feature type="domain" description="FAT" evidence="4">
    <location>
        <begin position="2982"/>
        <end position="3534"/>
    </location>
</feature>
<dbReference type="EMBL" id="JALLPJ020000164">
    <property type="protein sequence ID" value="KAL3800234.1"/>
    <property type="molecule type" value="Genomic_DNA"/>
</dbReference>
<dbReference type="InterPro" id="IPR003152">
    <property type="entry name" value="FATC_dom"/>
</dbReference>
<dbReference type="PROSITE" id="PS51190">
    <property type="entry name" value="FATC"/>
    <property type="match status" value="1"/>
</dbReference>
<dbReference type="InterPro" id="IPR036940">
    <property type="entry name" value="PI3/4_kinase_cat_sf"/>
</dbReference>
<feature type="domain" description="FATC" evidence="5">
    <location>
        <begin position="4158"/>
        <end position="4190"/>
    </location>
</feature>
<name>A0ABD3QJY7_9STRA</name>
<evidence type="ECO:0000313" key="6">
    <source>
        <dbReference type="EMBL" id="KAL3800234.1"/>
    </source>
</evidence>
<feature type="compositionally biased region" description="Polar residues" evidence="2">
    <location>
        <begin position="332"/>
        <end position="347"/>
    </location>
</feature>
<evidence type="ECO:0000256" key="1">
    <source>
        <dbReference type="ARBA" id="ARBA00007234"/>
    </source>
</evidence>
<dbReference type="Pfam" id="PF20206">
    <property type="entry name" value="Tra1_ring"/>
    <property type="match status" value="2"/>
</dbReference>
<dbReference type="CDD" id="cd05163">
    <property type="entry name" value="PIKK_TRRAP"/>
    <property type="match status" value="1"/>
</dbReference>
<dbReference type="SUPFAM" id="SSF48371">
    <property type="entry name" value="ARM repeat"/>
    <property type="match status" value="3"/>
</dbReference>
<dbReference type="SMART" id="SM00146">
    <property type="entry name" value="PI3Kc"/>
    <property type="match status" value="1"/>
</dbReference>
<reference evidence="6 7" key="1">
    <citation type="submission" date="2024-10" db="EMBL/GenBank/DDBJ databases">
        <title>Updated reference genomes for cyclostephanoid diatoms.</title>
        <authorList>
            <person name="Roberts W.R."/>
            <person name="Alverson A.J."/>
        </authorList>
    </citation>
    <scope>NUCLEOTIDE SEQUENCE [LARGE SCALE GENOMIC DNA]</scope>
    <source>
        <strain evidence="6 7">AJA010-31</strain>
    </source>
</reference>
<dbReference type="InterPro" id="IPR046805">
    <property type="entry name" value="Tra1_ring"/>
</dbReference>
<dbReference type="InterPro" id="IPR014009">
    <property type="entry name" value="PIK_FAT"/>
</dbReference>
<dbReference type="InterPro" id="IPR016024">
    <property type="entry name" value="ARM-type_fold"/>
</dbReference>
<dbReference type="PANTHER" id="PTHR11139">
    <property type="entry name" value="ATAXIA TELANGIECTASIA MUTATED ATM -RELATED"/>
    <property type="match status" value="1"/>
</dbReference>
<accession>A0ABD3QJY7</accession>
<dbReference type="InterPro" id="IPR000403">
    <property type="entry name" value="PI3/4_kinase_cat_dom"/>
</dbReference>
<feature type="domain" description="PI3K/PI4K catalytic" evidence="3">
    <location>
        <begin position="3825"/>
        <end position="4147"/>
    </location>
</feature>
<dbReference type="PANTHER" id="PTHR11139:SF1">
    <property type="entry name" value="TRANSFORMATION_TRANSCRIPTION DOMAIN-ASSOCIATED PROTEIN"/>
    <property type="match status" value="1"/>
</dbReference>
<dbReference type="InterPro" id="IPR011009">
    <property type="entry name" value="Kinase-like_dom_sf"/>
</dbReference>
<comment type="similarity">
    <text evidence="1">Belongs to the PI3/PI4-kinase family. TRA1 subfamily.</text>
</comment>
<evidence type="ECO:0000259" key="3">
    <source>
        <dbReference type="PROSITE" id="PS50290"/>
    </source>
</evidence>
<organism evidence="6 7">
    <name type="scientific">Cyclotella atomus</name>
    <dbReference type="NCBI Taxonomy" id="382360"/>
    <lineage>
        <taxon>Eukaryota</taxon>
        <taxon>Sar</taxon>
        <taxon>Stramenopiles</taxon>
        <taxon>Ochrophyta</taxon>
        <taxon>Bacillariophyta</taxon>
        <taxon>Coscinodiscophyceae</taxon>
        <taxon>Thalassiosirophycidae</taxon>
        <taxon>Stephanodiscales</taxon>
        <taxon>Stephanodiscaceae</taxon>
        <taxon>Cyclotella</taxon>
    </lineage>
</organism>
<dbReference type="Pfam" id="PF02259">
    <property type="entry name" value="FAT"/>
    <property type="match status" value="1"/>
</dbReference>
<sequence length="4190" mass="471865">MSTQHTPSTLDALQTRLISSLKQSPPSYNNAISILSDLRENISQIVHGPHYAHWLRTWIPIVKDILTDVNVAKKGNKAKDGKKEGKDVKGIKEKEKKPHALFVAPKYNGIRRCLLDILTRCPLNDVFHGHAGVVLSCCVNVVLVDSEENALIATNLIFQIHKVYRTISADPSNTSSVSRTKGEEAKQVRECQVFLDFVCDCFSEANKKSGGSLEKTFDFTKQISVSSGDAKVSMPSVPAKQSLRMLTEGTLTATLMFQLFPKSLKANITTMIPLMMDFLKLAAPRFVDPSKTVTDTPVKNDSPTKEAITPITPAVNTGKVSKETPVAETPRHSANGSTPMTGLSSASAPPDEALYRLYRIRVHELLTAQSKTLSFITFLLQGYADQMRPYEDVMADNIVCLMKNCPRDALSIRKELFVSTRHILSTEFQRGFYRHVDIMMNERLTDGNSRNSNAAEQSLRQLGYYMLADLLQHARAAMTPAQLGRAVRIFSRVLHDAGMDMPLHLQAHSVRLLSHLVDPIYSNRDPNPQVGRDLLVRIMSAFVQKFHSIKAKIPELMENAEKEIEEANNGRTTEEDGSSTVIKSDGSSCTDMRHIQSILHTMFNGMKSLIWFINSYALGRKKEHDRVLSSGEEQFPLPSSATLRENEEVNSALMKMTNGERDLVIEYVAAGLPCLRAFRLRSKSEYTESPRPQFEEVLDLFVASISLSERGHYSNIRRTLQPNLELIMSEMDTYPELSSMFKRLLLSGGNSISYEIFSLLFTYLSDNISVLGEFQKTEGEKSSETNQPMHQAKLNIRAQNHFKLFIISMNSIRHCPKNEIAILPHLRTLVTECLERSMEQSATWPGPYLCIIQMLFRVLNQQSSSYKELEPLIPSLLNGFYRIFSTTNMDLLRNMMVELVLTVPAHRATLLPHLPLIVKMAAHALESNRVDLVSLGLRILEFWVNNVQPDYFYQVLAQNRDTLCQLMISLNEQLQPTPHPHSRLALRVLGKLGGLNRVFQHEVVCQDSETMESETLRPGLSVSLEWQHKNSHHVGDPVAGSFSIRLPLERALDVLRNVADAPHYIANQEETTRTHLPLNPLSSYAGCLFNGHAEDLDLNLHALELLRRTNLEQAKSAFAIIRAGLATLLDLPTENANICIPTSNTPTDESQGPTDPLNQSDNTFCTKALKLICDALFVATSIKELEEKAMMLLKGLGSHIVFVIESHVDCIARIDCDGAVVDHLNGCVEQNHLSGGKLHPLQPFGCYRLSSPLVDDVDPFIFHTSLVDAIVDSKPKCSSSQDRSKLCHAALEVMMSTLDLADKVKASLPKNDGKSTSSEGDLTTGEILAEHLLSSLCQSCFSHPWHCRSSLMTAIMKLLTLKGVQWSRRFEVEVLHVAMFVVKDAPTEITVASKEALTFFITVSWFFFGGPASWNSTIVHDVLSQASDNPPESESELDSSTTTISEAPLTMIISEIACTKQLVRFAVRHFLRIVSHDTLDNVSAIKDNMPSLKRIIFPRILRNSPLPEQIAIVEATAFMMERAPSHFSLEDQTCLSFTAELLKMLSVADGDISDRSMSSVVLIDKDGFAVQNNSQETKRKVHSSVFLRTSFNLENESFGGCVVVPKELPPGVQLRVAAIYLFRSIMRKFPSQFFDAQNKSQVGNLRPHVVSLLFRCLTSESEDVVSAAESALRDALVLRETEEDDPKESHRLPRDLIQTCIRPIIVNLKDHTKLTLPLIRAISRLLVLLTGWFNKSIGEKMIEHLVRLTEKEKVLELRLWTAEEAPKIAASIIELFHQMPAASRFVEVLVKLTAKLEKEWDLVGVSPFREPLALFLNRHCASAVGFFLDSHRLSNPVYSELFRDVLQRECATDLRDYLKTKESIVMLLNTCFERPLALIRSEKTQSSSGLSTSLEVYGINTLNSYSAQRKLEIARYDIVSKRSKLAKLKQDNGPQVRKTADLLEEELKKARLSYSNEISKHDIKEDTSSERPMTTHALELQHQGFCVINILVQANEGYLNLEDQNDIIKALRWLWRSRGRHYRLVNEEEIQPRYHRESLMLANFLISYSKANPSDVDILFDLIRIFLNQTSIDFSFVKEFIHHRVTYGLTMEQRGILLQRYLAVLSTEGSEDNKVISTSLLVLPMLKHTLSANNREESAALMNDAVMKQLLKTMFYGSCSSKLTCQFLQLINVFLQHLADGLAEYRKDVLKYVWGILKGDDPSTKCYAYLGVSRFVSAFETPVKVTLQVYRSLLRSYNTADQDLVQASLQILVPQLERRLSSDELEVALKYTSKIIQEEGNSVQQLAHLLQCITRHPEVYRRCSSVLIPQMIHTLSIVGVSPNSLNSELKQLLISVAKLVFDWSTPPAQQTVVVALVNFLVKVILLNAEEKAELTHHRIHSQAMTLLSRILSFHPKVHLSKVHFERVLALGTANDDALTISSDASKKTIEKNKTMTEENCNTVLVYIASLEVLSIFLTSKSLDALKSIDTRGVIVRCFSHDSSVKDRKVQELLKEFVANSIGSSVLDHATLVPLLEEAIIAASSSATGREDEVKIQRSCLAIDIIVNICATNPVFVEPLIGSLLGFVKAFETTSPAHESQNETRGLKSPATPTLGVFHYACGIGVMSDSMTIDYNLGYKHGETHVLPKESLSAPQKAQIQIIRLLSTSSVLSTFSDTRRRFIEALLLLLDSSSCIPLLITVLSIVSDLVLKKKKQNCVIRSEKEELLLRMAHFDFNKLPITASQIIADMVCIITLCLCGFDPSSHTFTAIEHNHHGMESVRNKLFPLCLLSGNCTLRSMALRVFAKKKLTSEPSTNFFGIPHTSPHDVIYQYFNADLECIGNRMHTVLLTDLLLAVSKSKGGISQEGYLRPRRKSSSENIHKIKPQELSEEHSVFVEHLLLDQNETQCGNGSCILTAIRDLIHLDISTNQSILESCAQAAWDQLPSHHERIALIESLEKLLSMPYHFQFLDIKRGVGPWNVIQSILRLAFHLRPMPWIDSKLLLTLSTKYSMHYEVLAYLEQQYQALTRNDLKESSDSTMVLQNIHELFSYLNDRDVSLGISSAICSLPGTKFALSLDKYGEYNKSTDAYLSLLNRADENSADTPPEVEVYVWSKRWIEAHKEMGQWSVIEEVAYSTEDKNLLLESALKTNNFGKVKSILREKSSNIATLETSDTRRMAEICLAITRGKLTEADNLIAEAIQTSLHKSILLPQAKAGVCGPRENLYQEFQRLVEFRESCQMIMESTTASNQRGLPDLKTVLTAWRHRSPNLYEPLSVWEDIFRWRLHIFDSIAKLFAWNDPAIVSTLHDRSYASIVYGRAARKQNLTDIANVLMMELTDSMSLPDAFLKMREQIVINQYSPDANVLKGGLNLALSTNLTYFDSRQKAEMLRLKSYFYSALNDKSNAHKSYSHTLQINPNYGRAWVDWGHLCASIPNNSSSESNESKRKVTIQYKAQALGCYLEAIRCDTSEKSRENIPHCLSMLSLDSAQYGNLFQAFQSRAPLLPAWVWLPWQAQLLTSLCRVEANAIQAVLMRIANDHPQALYYSLRAFFLERRDIDRSRDQGSGERQEDDAQKHAEILMSNLRKVHPVLWSRLEAILEDLIIRFRPSYESELLATIKALLEKAKTKTKQTDKDDDSEKTALLESLRGNLSKISQKFFNKEKAEGSKGRKTLLFEKKWHAAFDRDFVPNENEESNQGLASIEELIEKLESWKAQLEHHISLVPKKCHLQETSPSLSWYSCQPNDLWPGACESSSLSLNTQHDYQASLDNALYEATKASTVAAHKASSEDVIAAAKAEGLGGHEGGGSALVEIPGQYAPTSSNVYDTRPFPELHAKLVHFHQILEVVSTPTKQDQTVRQITMIGSDGKRYTFSLQLAIPYWTRTDERSAQLQYIVNNALRQDIQACRRGLSVRANVVIPVAQRMRMTANHPYFTSLESVLYHVKGPKAQLATFFEEEVASRFAVSKIDIDDSQATDKIKLDVYRHICQELVPKNVLSEYMSTIIPSAEQLMQFRKVFASQLGINSVLQHIFAVTERTPSRFVFCNRSGRVLAQDFRFQYNQGIIEPHNVPFRMTRTIADFIGPFYLEGAFVPAFVCTSSALKAKQSTLESILHILLRDDIISWYISKTQPRNDRKMQEMEHQLSERVSMNIRYVQTRIEECSIRPVANAAEEAISENPQPVDAHVRHLVDAATSEEKLCLMSPAYQAWL</sequence>
<dbReference type="Proteomes" id="UP001530400">
    <property type="component" value="Unassembled WGS sequence"/>
</dbReference>
<keyword evidence="7" id="KW-1185">Reference proteome</keyword>
<dbReference type="PROSITE" id="PS50290">
    <property type="entry name" value="PI3_4_KINASE_3"/>
    <property type="match status" value="1"/>
</dbReference>
<evidence type="ECO:0000256" key="2">
    <source>
        <dbReference type="SAM" id="MobiDB-lite"/>
    </source>
</evidence>
<feature type="region of interest" description="Disordered" evidence="2">
    <location>
        <begin position="565"/>
        <end position="586"/>
    </location>
</feature>
<gene>
    <name evidence="6" type="ORF">ACHAWO_013816</name>
</gene>
<dbReference type="InterPro" id="IPR050517">
    <property type="entry name" value="DDR_Repair_Kinase"/>
</dbReference>
<dbReference type="Gene3D" id="1.10.1070.11">
    <property type="entry name" value="Phosphatidylinositol 3-/4-kinase, catalytic domain"/>
    <property type="match status" value="1"/>
</dbReference>
<dbReference type="SUPFAM" id="SSF56112">
    <property type="entry name" value="Protein kinase-like (PK-like)"/>
    <property type="match status" value="1"/>
</dbReference>
<evidence type="ECO:0008006" key="8">
    <source>
        <dbReference type="Google" id="ProtNLM"/>
    </source>
</evidence>